<dbReference type="Proteomes" id="UP000789759">
    <property type="component" value="Unassembled WGS sequence"/>
</dbReference>
<dbReference type="PANTHER" id="PTHR33266:SF1">
    <property type="entry name" value="F-BOX DOMAIN-CONTAINING PROTEIN"/>
    <property type="match status" value="1"/>
</dbReference>
<name>A0A9N9IBI8_9GLOM</name>
<dbReference type="PANTHER" id="PTHR33266">
    <property type="entry name" value="CHROMOSOME 15, WHOLE GENOME SHOTGUN SEQUENCE"/>
    <property type="match status" value="1"/>
</dbReference>
<keyword evidence="2" id="KW-1185">Reference proteome</keyword>
<dbReference type="EMBL" id="CAJVQA010013859">
    <property type="protein sequence ID" value="CAG8727381.1"/>
    <property type="molecule type" value="Genomic_DNA"/>
</dbReference>
<dbReference type="AlphaFoldDB" id="A0A9N9IBI8"/>
<accession>A0A9N9IBI8</accession>
<evidence type="ECO:0000313" key="2">
    <source>
        <dbReference type="Proteomes" id="UP000789759"/>
    </source>
</evidence>
<sequence length="456" mass="52910">MSITANTHVDFLTIEQIKKLDNTDHFIRFLKNQNLDHDNKDLQVLCDQKITGWHFLKLNVNKLMQDSLKQGPAEKIAEFINKINSKEQKDPSYRTYHTRSEEDEEIVQKAFNRTFQNPSNLSERFIQFIDKCLDNYETINGYYVLYTTLVQASGTGKSKLLINVAEKIMTVYCCLRDFKSSSYPFRSNIANILVSDFMNKQEAIATYLAYISTCFQKLQEFNRDFKEWRDWHTNKNSQEKFWRDVKNRMGDIKFYLIKCSVKYLFALDKAHTLVGKNVESKNIGKNSLFNYIRHALILLPKRAGIFAVFSDIHSNISNFSPTSYLNPSNEIAQHGFKLFVPFYLLDTVDINVNFVNFKEAMTLKDDTKEMEPEYIIKLAMDKLIVLQSEYTPDLIANNMCLCIKVLEDHKYIVTAMPTEPMLAEANAQIMNNSHISLTELINKLSEALKKGIVEAS</sequence>
<comment type="caution">
    <text evidence="1">The sequence shown here is derived from an EMBL/GenBank/DDBJ whole genome shotgun (WGS) entry which is preliminary data.</text>
</comment>
<evidence type="ECO:0000313" key="1">
    <source>
        <dbReference type="EMBL" id="CAG8727381.1"/>
    </source>
</evidence>
<reference evidence="1" key="1">
    <citation type="submission" date="2021-06" db="EMBL/GenBank/DDBJ databases">
        <authorList>
            <person name="Kallberg Y."/>
            <person name="Tangrot J."/>
            <person name="Rosling A."/>
        </authorList>
    </citation>
    <scope>NUCLEOTIDE SEQUENCE</scope>
    <source>
        <strain evidence="1">FL966</strain>
    </source>
</reference>
<dbReference type="Gene3D" id="1.10.150.50">
    <property type="entry name" value="Transcription Factor, Ets-1"/>
    <property type="match status" value="1"/>
</dbReference>
<dbReference type="OrthoDB" id="2367476at2759"/>
<gene>
    <name evidence="1" type="ORF">CPELLU_LOCUS13262</name>
</gene>
<dbReference type="InterPro" id="IPR013761">
    <property type="entry name" value="SAM/pointed_sf"/>
</dbReference>
<organism evidence="1 2">
    <name type="scientific">Cetraspora pellucida</name>
    <dbReference type="NCBI Taxonomy" id="1433469"/>
    <lineage>
        <taxon>Eukaryota</taxon>
        <taxon>Fungi</taxon>
        <taxon>Fungi incertae sedis</taxon>
        <taxon>Mucoromycota</taxon>
        <taxon>Glomeromycotina</taxon>
        <taxon>Glomeromycetes</taxon>
        <taxon>Diversisporales</taxon>
        <taxon>Gigasporaceae</taxon>
        <taxon>Cetraspora</taxon>
    </lineage>
</organism>
<proteinExistence type="predicted"/>
<protein>
    <submittedName>
        <fullName evidence="1">24676_t:CDS:1</fullName>
    </submittedName>
</protein>